<feature type="transmembrane region" description="Helical" evidence="1">
    <location>
        <begin position="81"/>
        <end position="101"/>
    </location>
</feature>
<feature type="transmembrane region" description="Helical" evidence="1">
    <location>
        <begin position="21"/>
        <end position="41"/>
    </location>
</feature>
<dbReference type="Proteomes" id="UP000712157">
    <property type="component" value="Unassembled WGS sequence"/>
</dbReference>
<keyword evidence="1" id="KW-1133">Transmembrane helix</keyword>
<keyword evidence="1" id="KW-0472">Membrane</keyword>
<evidence type="ECO:0000256" key="1">
    <source>
        <dbReference type="SAM" id="Phobius"/>
    </source>
</evidence>
<accession>A0A949ND13</accession>
<comment type="caution">
    <text evidence="2">The sequence shown here is derived from an EMBL/GenBank/DDBJ whole genome shotgun (WGS) entry which is preliminary data.</text>
</comment>
<proteinExistence type="predicted"/>
<feature type="transmembrane region" description="Helical" evidence="1">
    <location>
        <begin position="226"/>
        <end position="244"/>
    </location>
</feature>
<feature type="transmembrane region" description="Helical" evidence="1">
    <location>
        <begin position="146"/>
        <end position="165"/>
    </location>
</feature>
<reference evidence="2" key="1">
    <citation type="submission" date="2021-06" db="EMBL/GenBank/DDBJ databases">
        <title>Description of novel taxa of the family Lachnospiraceae.</title>
        <authorList>
            <person name="Chaplin A.V."/>
            <person name="Sokolova S.R."/>
            <person name="Pikina A.P."/>
            <person name="Korzhanova M."/>
            <person name="Belova V."/>
            <person name="Korostin D."/>
            <person name="Efimov B.A."/>
        </authorList>
    </citation>
    <scope>NUCLEOTIDE SEQUENCE</scope>
    <source>
        <strain evidence="2">ASD5720</strain>
    </source>
</reference>
<sequence length="472" mass="54301">MDSKKFGKKYLAWFQSCRVLPVEWVIAGVIGGLILITYTYADGVSWTIWSTNLLDVIFDGKPLDYYAYCRENLFGAMHKDMGTSVFSVLPWAVWNIPIWIFQRFFGFRIVENSLMLIWSKLFLVAALLVTAYFVYQIVLLMTGNRYRSWLAALLMVSAVHIYIAVCFAGQNDVVICMFGVMAVYFLLKKRYGLFMLLSSFAIATKPFFIFTYIGLVLFIEKRVDKIIYRVLGGFWLTILFSLIYHNAPNYQKSIKGAIKYGDEIGKILSKDISFGPVVNTSIFILILCLVYFFAYVVKTKGDEQWRQYVLYIAMATQFVFFGFTEYFYYRLILLFPFLLCVILSNKKYLRLNMILEILLSAGAVLVHLNTNGFMGPSYVARGFLANFLPGINTGKLHYVNLNQIMWSVKNYALYSKIFNAVFIACLILLLVINYPGFKKDLGEENDVCSRGWIWLHMALIIPVYGVSLALCF</sequence>
<feature type="transmembrane region" description="Helical" evidence="1">
    <location>
        <begin position="277"/>
        <end position="296"/>
    </location>
</feature>
<feature type="transmembrane region" description="Helical" evidence="1">
    <location>
        <begin position="452"/>
        <end position="471"/>
    </location>
</feature>
<feature type="transmembrane region" description="Helical" evidence="1">
    <location>
        <begin position="172"/>
        <end position="187"/>
    </location>
</feature>
<feature type="transmembrane region" description="Helical" evidence="1">
    <location>
        <begin position="411"/>
        <end position="432"/>
    </location>
</feature>
<name>A0A949ND13_9FIRM</name>
<keyword evidence="3" id="KW-1185">Reference proteome</keyword>
<dbReference type="AlphaFoldDB" id="A0A949ND13"/>
<organism evidence="2 3">
    <name type="scientific">Diplocloster agilis</name>
    <dbReference type="NCBI Taxonomy" id="2850323"/>
    <lineage>
        <taxon>Bacteria</taxon>
        <taxon>Bacillati</taxon>
        <taxon>Bacillota</taxon>
        <taxon>Clostridia</taxon>
        <taxon>Lachnospirales</taxon>
        <taxon>Lachnospiraceae</taxon>
        <taxon>Diplocloster</taxon>
    </lineage>
</organism>
<evidence type="ECO:0000313" key="3">
    <source>
        <dbReference type="Proteomes" id="UP000712157"/>
    </source>
</evidence>
<feature type="transmembrane region" description="Helical" evidence="1">
    <location>
        <begin position="113"/>
        <end position="134"/>
    </location>
</feature>
<feature type="transmembrane region" description="Helical" evidence="1">
    <location>
        <begin position="349"/>
        <end position="368"/>
    </location>
</feature>
<protein>
    <submittedName>
        <fullName evidence="2">Uncharacterized protein</fullName>
    </submittedName>
</protein>
<feature type="transmembrane region" description="Helical" evidence="1">
    <location>
        <begin position="193"/>
        <end position="219"/>
    </location>
</feature>
<keyword evidence="1" id="KW-0812">Transmembrane</keyword>
<evidence type="ECO:0000313" key="2">
    <source>
        <dbReference type="EMBL" id="MBU9735466.1"/>
    </source>
</evidence>
<gene>
    <name evidence="2" type="ORF">KTH89_02890</name>
</gene>
<dbReference type="RefSeq" id="WP_238720556.1">
    <property type="nucleotide sequence ID" value="NZ_JAHQCW010000003.1"/>
</dbReference>
<dbReference type="EMBL" id="JAHQCW010000003">
    <property type="protein sequence ID" value="MBU9735466.1"/>
    <property type="molecule type" value="Genomic_DNA"/>
</dbReference>
<feature type="transmembrane region" description="Helical" evidence="1">
    <location>
        <begin position="308"/>
        <end position="329"/>
    </location>
</feature>